<comment type="caution">
    <text evidence="3">The sequence shown here is derived from an EMBL/GenBank/DDBJ whole genome shotgun (WGS) entry which is preliminary data.</text>
</comment>
<sequence>MKNFKKYLLLVVAGLAFVSCSDDGDNPVANNVTLSFNNTFKNSTIVLGNATSASATANTSAAGQVHHFSELKYVISNIRLVKADGTEIPYNVNDLDKGAAVIDQAKAASLNYVLSNIPSATYKQIKFGLGVKTDLNTLDEVRFPVFYATAGANDTEMHWEWGTGYRFTKIEGFYDTDNKQLSIHTGSTVSGTMGDSATYVQGVDAYRDITLDLTTNAVVGKNAPKITIKADFDKLLSGKINTITLSSTGMNANATPSVHTAANMVKYVDNIGGNGSSDVKGMFSVENVEN</sequence>
<dbReference type="AlphaFoldDB" id="A0A934PP10"/>
<proteinExistence type="predicted"/>
<accession>A0A934PP10</accession>
<feature type="chain" id="PRO_5037918346" description="Copper-binding protein MbnP-like domain-containing protein" evidence="1">
    <location>
        <begin position="25"/>
        <end position="290"/>
    </location>
</feature>
<feature type="signal peptide" evidence="1">
    <location>
        <begin position="1"/>
        <end position="24"/>
    </location>
</feature>
<protein>
    <recommendedName>
        <fullName evidence="2">Copper-binding protein MbnP-like domain-containing protein</fullName>
    </recommendedName>
</protein>
<name>A0A934PP10_9FLAO</name>
<feature type="domain" description="Copper-binding protein MbnP-like" evidence="2">
    <location>
        <begin position="30"/>
        <end position="247"/>
    </location>
</feature>
<keyword evidence="1" id="KW-0732">Signal</keyword>
<dbReference type="Pfam" id="PF20243">
    <property type="entry name" value="MbnP"/>
    <property type="match status" value="1"/>
</dbReference>
<reference evidence="3" key="1">
    <citation type="submission" date="2020-12" db="EMBL/GenBank/DDBJ databases">
        <title>Bacterial novel species Flavobacterium sp. SE-1-e isolated from soil.</title>
        <authorList>
            <person name="Jung H.-Y."/>
        </authorList>
    </citation>
    <scope>NUCLEOTIDE SEQUENCE</scope>
    <source>
        <strain evidence="3">SE-1-e</strain>
    </source>
</reference>
<keyword evidence="4" id="KW-1185">Reference proteome</keyword>
<organism evidence="3 4">
    <name type="scientific">Flavobacterium agrisoli</name>
    <dbReference type="NCBI Taxonomy" id="2793066"/>
    <lineage>
        <taxon>Bacteria</taxon>
        <taxon>Pseudomonadati</taxon>
        <taxon>Bacteroidota</taxon>
        <taxon>Flavobacteriia</taxon>
        <taxon>Flavobacteriales</taxon>
        <taxon>Flavobacteriaceae</taxon>
        <taxon>Flavobacterium</taxon>
    </lineage>
</organism>
<dbReference type="EMBL" id="JAEHFV010000004">
    <property type="protein sequence ID" value="MBK0370448.1"/>
    <property type="molecule type" value="Genomic_DNA"/>
</dbReference>
<gene>
    <name evidence="3" type="ORF">I5M07_11450</name>
</gene>
<dbReference type="RefSeq" id="WP_200106574.1">
    <property type="nucleotide sequence ID" value="NZ_JAEHFV010000004.1"/>
</dbReference>
<evidence type="ECO:0000259" key="2">
    <source>
        <dbReference type="Pfam" id="PF20243"/>
    </source>
</evidence>
<evidence type="ECO:0000313" key="4">
    <source>
        <dbReference type="Proteomes" id="UP000609172"/>
    </source>
</evidence>
<dbReference type="PROSITE" id="PS51257">
    <property type="entry name" value="PROKAR_LIPOPROTEIN"/>
    <property type="match status" value="1"/>
</dbReference>
<evidence type="ECO:0000313" key="3">
    <source>
        <dbReference type="EMBL" id="MBK0370448.1"/>
    </source>
</evidence>
<dbReference type="InterPro" id="IPR046863">
    <property type="entry name" value="MbnP-like_dom"/>
</dbReference>
<evidence type="ECO:0000256" key="1">
    <source>
        <dbReference type="SAM" id="SignalP"/>
    </source>
</evidence>
<dbReference type="Proteomes" id="UP000609172">
    <property type="component" value="Unassembled WGS sequence"/>
</dbReference>